<dbReference type="Gene3D" id="1.25.40.10">
    <property type="entry name" value="Tetratricopeptide repeat domain"/>
    <property type="match status" value="2"/>
</dbReference>
<sequence>MVEKGVKPNEYTIAAVLSACSKSGALGSGIRVHCYVLDNGIKLDRAIGTALIDMYAKCGEVDCAATVFSNMRHKDILSWTAMIQGWAVHGRFKQAILCFRQMMYAGEKPDEVVFLAVLTACLNSGEVDLGINFFDSMRLDYAIEPTLKHYVLVVDLLSRAGKLNEAHELIENMPINPDLTTWAALYRACKAHKSNRRCEMVSQNLLEIDPELCGDYSHKQKQEIRLKLEEIVSLAIERGYIPGADWSIHDIEEEEKENVTGIHSEKLALALGLLRTAPGTVIRIVKNLRICGECHYLMKHVTRASAFGIGLIYGNVKFKALKILVCHCIVDVYALRNKKDLQNPILVSLFVVGDWVTAMLFLAAASSSAGVVVLYSRDLGYCDRHHPEFRALGVK</sequence>
<evidence type="ECO:0000313" key="5">
    <source>
        <dbReference type="EMBL" id="KFK42821.1"/>
    </source>
</evidence>
<evidence type="ECO:0000256" key="1">
    <source>
        <dbReference type="ARBA" id="ARBA00006643"/>
    </source>
</evidence>
<dbReference type="PROSITE" id="PS51375">
    <property type="entry name" value="PPR"/>
    <property type="match status" value="1"/>
</dbReference>
<dbReference type="NCBIfam" id="TIGR00756">
    <property type="entry name" value="PPR"/>
    <property type="match status" value="1"/>
</dbReference>
<organism evidence="5 6">
    <name type="scientific">Arabis alpina</name>
    <name type="common">Alpine rock-cress</name>
    <dbReference type="NCBI Taxonomy" id="50452"/>
    <lineage>
        <taxon>Eukaryota</taxon>
        <taxon>Viridiplantae</taxon>
        <taxon>Streptophyta</taxon>
        <taxon>Embryophyta</taxon>
        <taxon>Tracheophyta</taxon>
        <taxon>Spermatophyta</taxon>
        <taxon>Magnoliopsida</taxon>
        <taxon>eudicotyledons</taxon>
        <taxon>Gunneridae</taxon>
        <taxon>Pentapetalae</taxon>
        <taxon>rosids</taxon>
        <taxon>malvids</taxon>
        <taxon>Brassicales</taxon>
        <taxon>Brassicaceae</taxon>
        <taxon>Arabideae</taxon>
        <taxon>Arabis</taxon>
    </lineage>
</organism>
<dbReference type="GO" id="GO:0005886">
    <property type="term" value="C:plasma membrane"/>
    <property type="evidence" value="ECO:0007669"/>
    <property type="project" value="UniProtKB-SubCell"/>
</dbReference>
<dbReference type="GO" id="GO:0008270">
    <property type="term" value="F:zinc ion binding"/>
    <property type="evidence" value="ECO:0007669"/>
    <property type="project" value="InterPro"/>
</dbReference>
<evidence type="ECO:0000259" key="4">
    <source>
        <dbReference type="Pfam" id="PF14432"/>
    </source>
</evidence>
<proteinExistence type="inferred from homology"/>
<dbReference type="FunFam" id="1.25.40.10:FF:000090">
    <property type="entry name" value="Pentatricopeptide repeat-containing protein, chloroplastic"/>
    <property type="match status" value="1"/>
</dbReference>
<keyword evidence="2" id="KW-0677">Repeat</keyword>
<dbReference type="GO" id="GO:0003723">
    <property type="term" value="F:RNA binding"/>
    <property type="evidence" value="ECO:0007669"/>
    <property type="project" value="InterPro"/>
</dbReference>
<dbReference type="Pfam" id="PF01535">
    <property type="entry name" value="PPR"/>
    <property type="match status" value="3"/>
</dbReference>
<dbReference type="InterPro" id="IPR011990">
    <property type="entry name" value="TPR-like_helical_dom_sf"/>
</dbReference>
<dbReference type="AlphaFoldDB" id="A0A087HL19"/>
<evidence type="ECO:0000256" key="2">
    <source>
        <dbReference type="ARBA" id="ARBA00022737"/>
    </source>
</evidence>
<dbReference type="Proteomes" id="UP000029120">
    <property type="component" value="Chromosome 1"/>
</dbReference>
<dbReference type="eggNOG" id="KOG4197">
    <property type="taxonomic scope" value="Eukaryota"/>
</dbReference>
<reference evidence="6" key="1">
    <citation type="journal article" date="2015" name="Nat. Plants">
        <title>Genome expansion of Arabis alpina linked with retrotransposition and reduced symmetric DNA methylation.</title>
        <authorList>
            <person name="Willing E.M."/>
            <person name="Rawat V."/>
            <person name="Mandakova T."/>
            <person name="Maumus F."/>
            <person name="James G.V."/>
            <person name="Nordstroem K.J."/>
            <person name="Becker C."/>
            <person name="Warthmann N."/>
            <person name="Chica C."/>
            <person name="Szarzynska B."/>
            <person name="Zytnicki M."/>
            <person name="Albani M.C."/>
            <person name="Kiefer C."/>
            <person name="Bergonzi S."/>
            <person name="Castaings L."/>
            <person name="Mateos J.L."/>
            <person name="Berns M.C."/>
            <person name="Bujdoso N."/>
            <person name="Piofczyk T."/>
            <person name="de Lorenzo L."/>
            <person name="Barrero-Sicilia C."/>
            <person name="Mateos I."/>
            <person name="Piednoel M."/>
            <person name="Hagmann J."/>
            <person name="Chen-Min-Tao R."/>
            <person name="Iglesias-Fernandez R."/>
            <person name="Schuster S.C."/>
            <person name="Alonso-Blanco C."/>
            <person name="Roudier F."/>
            <person name="Carbonero P."/>
            <person name="Paz-Ares J."/>
            <person name="Davis S.J."/>
            <person name="Pecinka A."/>
            <person name="Quesneville H."/>
            <person name="Colot V."/>
            <person name="Lysak M.A."/>
            <person name="Weigel D."/>
            <person name="Coupland G."/>
            <person name="Schneeberger K."/>
        </authorList>
    </citation>
    <scope>NUCLEOTIDE SEQUENCE [LARGE SCALE GENOMIC DNA]</scope>
    <source>
        <strain evidence="6">cv. Pajares</strain>
    </source>
</reference>
<dbReference type="OrthoDB" id="185373at2759"/>
<accession>A0A087HL19</accession>
<dbReference type="GO" id="GO:0009451">
    <property type="term" value="P:RNA modification"/>
    <property type="evidence" value="ECO:0007669"/>
    <property type="project" value="InterPro"/>
</dbReference>
<dbReference type="PANTHER" id="PTHR47926">
    <property type="entry name" value="PENTATRICOPEPTIDE REPEAT-CONTAINING PROTEIN"/>
    <property type="match status" value="1"/>
</dbReference>
<dbReference type="PANTHER" id="PTHR47926:SF492">
    <property type="entry name" value="DYW DOMAIN-CONTAINING PROTEIN"/>
    <property type="match status" value="1"/>
</dbReference>
<protein>
    <recommendedName>
        <fullName evidence="4">DYW domain-containing protein</fullName>
    </recommendedName>
</protein>
<feature type="domain" description="DYW" evidence="4">
    <location>
        <begin position="239"/>
        <end position="328"/>
    </location>
</feature>
<dbReference type="InterPro" id="IPR046960">
    <property type="entry name" value="PPR_At4g14850-like_plant"/>
</dbReference>
<dbReference type="Gramene" id="KFK42821">
    <property type="protein sequence ID" value="KFK42821"/>
    <property type="gene ID" value="AALP_AA1G043600"/>
</dbReference>
<evidence type="ECO:0000256" key="3">
    <source>
        <dbReference type="PROSITE-ProRule" id="PRU00708"/>
    </source>
</evidence>
<dbReference type="InterPro" id="IPR002885">
    <property type="entry name" value="PPR_rpt"/>
</dbReference>
<gene>
    <name evidence="5" type="ordered locus">AALP_Aa1g043600</name>
</gene>
<evidence type="ECO:0000313" key="6">
    <source>
        <dbReference type="Proteomes" id="UP000029120"/>
    </source>
</evidence>
<comment type="similarity">
    <text evidence="1">Belongs to the PPR family. PCMP-H subfamily.</text>
</comment>
<dbReference type="EMBL" id="CM002869">
    <property type="protein sequence ID" value="KFK42821.1"/>
    <property type="molecule type" value="Genomic_DNA"/>
</dbReference>
<dbReference type="InterPro" id="IPR032867">
    <property type="entry name" value="DYW_dom"/>
</dbReference>
<dbReference type="Pfam" id="PF14432">
    <property type="entry name" value="DYW_deaminase"/>
    <property type="match status" value="1"/>
</dbReference>
<keyword evidence="6" id="KW-1185">Reference proteome</keyword>
<name>A0A087HL19_ARAAL</name>
<feature type="repeat" description="PPR" evidence="3">
    <location>
        <begin position="75"/>
        <end position="109"/>
    </location>
</feature>